<reference evidence="2 3" key="1">
    <citation type="journal article" date="2021" name="Elife">
        <title>Chloroplast acquisition without the gene transfer in kleptoplastic sea slugs, Plakobranchus ocellatus.</title>
        <authorList>
            <person name="Maeda T."/>
            <person name="Takahashi S."/>
            <person name="Yoshida T."/>
            <person name="Shimamura S."/>
            <person name="Takaki Y."/>
            <person name="Nagai Y."/>
            <person name="Toyoda A."/>
            <person name="Suzuki Y."/>
            <person name="Arimoto A."/>
            <person name="Ishii H."/>
            <person name="Satoh N."/>
            <person name="Nishiyama T."/>
            <person name="Hasebe M."/>
            <person name="Maruyama T."/>
            <person name="Minagawa J."/>
            <person name="Obokata J."/>
            <person name="Shigenobu S."/>
        </authorList>
    </citation>
    <scope>NUCLEOTIDE SEQUENCE [LARGE SCALE GENOMIC DNA]</scope>
</reference>
<protein>
    <submittedName>
        <fullName evidence="2">Uncharacterized protein</fullName>
    </submittedName>
</protein>
<gene>
    <name evidence="2" type="ORF">ElyMa_000457100</name>
</gene>
<feature type="compositionally biased region" description="Basic residues" evidence="1">
    <location>
        <begin position="27"/>
        <end position="42"/>
    </location>
</feature>
<dbReference type="Proteomes" id="UP000762676">
    <property type="component" value="Unassembled WGS sequence"/>
</dbReference>
<organism evidence="2 3">
    <name type="scientific">Elysia marginata</name>
    <dbReference type="NCBI Taxonomy" id="1093978"/>
    <lineage>
        <taxon>Eukaryota</taxon>
        <taxon>Metazoa</taxon>
        <taxon>Spiralia</taxon>
        <taxon>Lophotrochozoa</taxon>
        <taxon>Mollusca</taxon>
        <taxon>Gastropoda</taxon>
        <taxon>Heterobranchia</taxon>
        <taxon>Euthyneura</taxon>
        <taxon>Panpulmonata</taxon>
        <taxon>Sacoglossa</taxon>
        <taxon>Placobranchoidea</taxon>
        <taxon>Plakobranchidae</taxon>
        <taxon>Elysia</taxon>
    </lineage>
</organism>
<sequence>MRKCQSGNFTKWIYNIEGKLTSEKQGAKKRRKRKKKKKKKKKVKEEKPLLNRRARIGTKDWKYTPPPKSKLPALPALRKPAPPIKYTGAPPPGKSKPIDTAVKLFKLRPWRPPPPPPPPPKKPPVPRLASLPRSKVQCPPLRSASEMPWSHKHKIGLSGIPGHTYFRPRTTPLPCIPPGPAKEKLPRVPAQVPVIARLDKGGNILVHVDGTQGDLPEDAKIEVTLVRGFNASLDKKPIAPRVKLVNEHRLLPKLVPWPDEYDPNAVDPDLPAPGRYPRLNTTLTQENYIRYRRIFRG</sequence>
<dbReference type="AlphaFoldDB" id="A0AAV4FQ13"/>
<proteinExistence type="predicted"/>
<accession>A0AAV4FQ13</accession>
<name>A0AAV4FQ13_9GAST</name>
<feature type="region of interest" description="Disordered" evidence="1">
    <location>
        <begin position="23"/>
        <end position="133"/>
    </location>
</feature>
<keyword evidence="3" id="KW-1185">Reference proteome</keyword>
<dbReference type="EMBL" id="BMAT01000902">
    <property type="protein sequence ID" value="GFR75518.1"/>
    <property type="molecule type" value="Genomic_DNA"/>
</dbReference>
<feature type="compositionally biased region" description="Pro residues" evidence="1">
    <location>
        <begin position="110"/>
        <end position="126"/>
    </location>
</feature>
<evidence type="ECO:0000313" key="3">
    <source>
        <dbReference type="Proteomes" id="UP000762676"/>
    </source>
</evidence>
<evidence type="ECO:0000256" key="1">
    <source>
        <dbReference type="SAM" id="MobiDB-lite"/>
    </source>
</evidence>
<comment type="caution">
    <text evidence="2">The sequence shown here is derived from an EMBL/GenBank/DDBJ whole genome shotgun (WGS) entry which is preliminary data.</text>
</comment>
<evidence type="ECO:0000313" key="2">
    <source>
        <dbReference type="EMBL" id="GFR75518.1"/>
    </source>
</evidence>
<feature type="compositionally biased region" description="Low complexity" evidence="1">
    <location>
        <begin position="70"/>
        <end position="79"/>
    </location>
</feature>